<dbReference type="Pfam" id="PF00061">
    <property type="entry name" value="Lipocalin"/>
    <property type="match status" value="1"/>
</dbReference>
<reference evidence="9" key="2">
    <citation type="submission" date="2025-09" db="UniProtKB">
        <authorList>
            <consortium name="Ensembl"/>
        </authorList>
    </citation>
    <scope>IDENTIFICATION</scope>
</reference>
<keyword evidence="4" id="KW-0845">Vitamin A</keyword>
<dbReference type="InterPro" id="IPR031259">
    <property type="entry name" value="ILBP"/>
</dbReference>
<comment type="similarity">
    <text evidence="2 7">Belongs to the calycin superfamily. Fatty-acid binding protein (FABP) family.</text>
</comment>
<dbReference type="InterPro" id="IPR000463">
    <property type="entry name" value="Fatty_acid-bd"/>
</dbReference>
<dbReference type="Gene3D" id="2.40.128.20">
    <property type="match status" value="1"/>
</dbReference>
<evidence type="ECO:0000256" key="5">
    <source>
        <dbReference type="ARBA" id="ARBA00023072"/>
    </source>
</evidence>
<dbReference type="GO" id="GO:0019841">
    <property type="term" value="F:retinol binding"/>
    <property type="evidence" value="ECO:0007669"/>
    <property type="project" value="UniProtKB-KW"/>
</dbReference>
<dbReference type="AlphaFoldDB" id="A0A3Q2PNM5"/>
<dbReference type="Proteomes" id="UP000265000">
    <property type="component" value="Unplaced"/>
</dbReference>
<dbReference type="STRING" id="8078.ENSFHEP00000014936"/>
<name>A0A3Q2PNM5_FUNHE</name>
<evidence type="ECO:0000256" key="1">
    <source>
        <dbReference type="ARBA" id="ARBA00003699"/>
    </source>
</evidence>
<comment type="function">
    <text evidence="1">Cytosolic CRABPs may regulate the access of retinoic acid to the nuclear retinoic acid receptors.</text>
</comment>
<organism evidence="9 10">
    <name type="scientific">Fundulus heteroclitus</name>
    <name type="common">Killifish</name>
    <name type="synonym">Mummichog</name>
    <dbReference type="NCBI Taxonomy" id="8078"/>
    <lineage>
        <taxon>Eukaryota</taxon>
        <taxon>Metazoa</taxon>
        <taxon>Chordata</taxon>
        <taxon>Craniata</taxon>
        <taxon>Vertebrata</taxon>
        <taxon>Euteleostomi</taxon>
        <taxon>Actinopterygii</taxon>
        <taxon>Neopterygii</taxon>
        <taxon>Teleostei</taxon>
        <taxon>Neoteleostei</taxon>
        <taxon>Acanthomorphata</taxon>
        <taxon>Ovalentaria</taxon>
        <taxon>Atherinomorphae</taxon>
        <taxon>Cyprinodontiformes</taxon>
        <taxon>Fundulidae</taxon>
        <taxon>Fundulus</taxon>
    </lineage>
</organism>
<dbReference type="PANTHER" id="PTHR11955">
    <property type="entry name" value="FATTY ACID BINDING PROTEIN"/>
    <property type="match status" value="1"/>
</dbReference>
<evidence type="ECO:0000313" key="9">
    <source>
        <dbReference type="Ensembl" id="ENSFHEP00000014936.1"/>
    </source>
</evidence>
<evidence type="ECO:0000256" key="3">
    <source>
        <dbReference type="ARBA" id="ARBA00013592"/>
    </source>
</evidence>
<dbReference type="FunFam" id="2.40.128.20:FF:000001">
    <property type="entry name" value="Fatty acid-binding protein, adipocyte"/>
    <property type="match status" value="1"/>
</dbReference>
<evidence type="ECO:0000259" key="8">
    <source>
        <dbReference type="PROSITE" id="PS00214"/>
    </source>
</evidence>
<accession>A0A3Q2PNM5</accession>
<dbReference type="PRINTS" id="PR00178">
    <property type="entry name" value="FATTYACIDBP"/>
</dbReference>
<sequence length="134" mass="15009">MIDPFVGTWSLDTSENFDEYLKEVGVNALKRGVATASSPDVVISKADDGFISMKAGNIMTPHKIKFKLNEEFDETTIDGRKARVSYCIINNGKLVQKQSWDGKTTTLVREIKEGKLRVECTMGDVTSVRVYKKK</sequence>
<dbReference type="Ensembl" id="ENSFHET00000022904.1">
    <property type="protein sequence ID" value="ENSFHEP00000014936.1"/>
    <property type="gene ID" value="ENSFHEG00000017203.1"/>
</dbReference>
<evidence type="ECO:0000313" key="10">
    <source>
        <dbReference type="Proteomes" id="UP000265000"/>
    </source>
</evidence>
<feature type="domain" description="Cytosolic fatty-acid binding proteins" evidence="8">
    <location>
        <begin position="7"/>
        <end position="24"/>
    </location>
</feature>
<dbReference type="GeneTree" id="ENSGT00940000164547"/>
<keyword evidence="10" id="KW-1185">Reference proteome</keyword>
<reference evidence="9" key="1">
    <citation type="submission" date="2025-08" db="UniProtKB">
        <authorList>
            <consortium name="Ensembl"/>
        </authorList>
    </citation>
    <scope>IDENTIFICATION</scope>
</reference>
<evidence type="ECO:0000256" key="7">
    <source>
        <dbReference type="RuleBase" id="RU003696"/>
    </source>
</evidence>
<dbReference type="SUPFAM" id="SSF50814">
    <property type="entry name" value="Lipocalins"/>
    <property type="match status" value="1"/>
</dbReference>
<evidence type="ECO:0000256" key="4">
    <source>
        <dbReference type="ARBA" id="ARBA00022893"/>
    </source>
</evidence>
<dbReference type="InterPro" id="IPR012674">
    <property type="entry name" value="Calycin"/>
</dbReference>
<protein>
    <recommendedName>
        <fullName evidence="3">Cellular retinoic acid-binding protein 1</fullName>
    </recommendedName>
    <alternativeName>
        <fullName evidence="6">Cellular retinoic acid-binding protein I</fullName>
    </alternativeName>
</protein>
<dbReference type="GO" id="GO:0016918">
    <property type="term" value="F:retinal binding"/>
    <property type="evidence" value="ECO:0007669"/>
    <property type="project" value="UniProtKB-KW"/>
</dbReference>
<keyword evidence="7" id="KW-0813">Transport</keyword>
<evidence type="ECO:0000256" key="6">
    <source>
        <dbReference type="ARBA" id="ARBA00030108"/>
    </source>
</evidence>
<evidence type="ECO:0000256" key="2">
    <source>
        <dbReference type="ARBA" id="ARBA00008390"/>
    </source>
</evidence>
<dbReference type="InterPro" id="IPR000566">
    <property type="entry name" value="Lipocln_cytosolic_FA-bd_dom"/>
</dbReference>
<keyword evidence="5" id="KW-0683">Retinol-binding</keyword>
<proteinExistence type="inferred from homology"/>
<dbReference type="PROSITE" id="PS00214">
    <property type="entry name" value="FABP"/>
    <property type="match status" value="1"/>
</dbReference>